<sequence length="752" mass="87770">MEMKSLETLIQTIVALDIRNKKNFGEERRYICAGCSRTKRNNQEHKFRHPIPFILELAGKIVGINPDDIEHEHICITTNSIEIKIDDEKYSEAETEVSDNMSEKSTNSYASSHRNHFNESLNGSSSSASRLNIKDGELIHDIAIKVPGTKNYKFISKNRQGYEYLYTRLEKDSYHCVDCFNIRKHFKKAKHINSYKQISAIKIKFDKITKNHIADGDVDKGHFCHDYIKNDYITIGAKRYLRSIAKEKEYGTACFSLPNQVVTESQVHQSKFYWIKKSNKSGKTQYECIGCRNLIYHLKKKTHLKYSIPFITLNMNKIVGWNPDFPKHDHICVSEGLGYTIKKKAPRVTARTLKRKPDKIRNCRTNAKKPLLSCLITNKVHEISEVDVTFSKKNNIEPMDVDNSTNVKFNRSLNRGLQTNNKKSSLEEGKMKEAVRKASNEWDSSDEEDDDNKERIQTFKDDFIDAFIESCNTPGSEILKLIIVYLHTSEDPKNDILFKNLHCKDISELINKHFIVWMSHIHNQRNIDSLFKFMSKNEQNWFNEYMLESQANMDQFSIMMLYHPVKNGIISFPYKIEPNDDVFHRINMVLNKYKAPENIEDIKKTNLHYRMDKYNKEVDKTLYEDSSLYTASENMVVIIGENEVAIKCYTWTINEYDMDIDSNSNAYLAEENTAIIIGENEVSIKCYNWTIDEYTMEVHKNLHEYSIQKENTAIIVGENEVFINCYKWTIESDIVDLNKMIREAVEILITDY</sequence>
<evidence type="ECO:0000313" key="3">
    <source>
        <dbReference type="Proteomes" id="UP000887540"/>
    </source>
</evidence>
<name>A0A914C4S6_9BILA</name>
<reference evidence="4" key="1">
    <citation type="submission" date="2022-11" db="UniProtKB">
        <authorList>
            <consortium name="WormBaseParasite"/>
        </authorList>
    </citation>
    <scope>IDENTIFICATION</scope>
</reference>
<proteinExistence type="predicted"/>
<protein>
    <submittedName>
        <fullName evidence="4">C2H2-type domain-containing protein</fullName>
    </submittedName>
</protein>
<keyword evidence="3" id="KW-1185">Reference proteome</keyword>
<dbReference type="Gene3D" id="3.40.30.10">
    <property type="entry name" value="Glutaredoxin"/>
    <property type="match status" value="1"/>
</dbReference>
<organism evidence="3 4">
    <name type="scientific">Acrobeloides nanus</name>
    <dbReference type="NCBI Taxonomy" id="290746"/>
    <lineage>
        <taxon>Eukaryota</taxon>
        <taxon>Metazoa</taxon>
        <taxon>Ecdysozoa</taxon>
        <taxon>Nematoda</taxon>
        <taxon>Chromadorea</taxon>
        <taxon>Rhabditida</taxon>
        <taxon>Tylenchina</taxon>
        <taxon>Cephalobomorpha</taxon>
        <taxon>Cephaloboidea</taxon>
        <taxon>Cephalobidae</taxon>
        <taxon>Acrobeloides</taxon>
    </lineage>
</organism>
<evidence type="ECO:0000256" key="1">
    <source>
        <dbReference type="SAM" id="MobiDB-lite"/>
    </source>
</evidence>
<evidence type="ECO:0000259" key="2">
    <source>
        <dbReference type="Pfam" id="PF21021"/>
    </source>
</evidence>
<feature type="compositionally biased region" description="Basic and acidic residues" evidence="1">
    <location>
        <begin position="424"/>
        <end position="440"/>
    </location>
</feature>
<dbReference type="Pfam" id="PF21021">
    <property type="entry name" value="FAF1"/>
    <property type="match status" value="1"/>
</dbReference>
<evidence type="ECO:0000313" key="4">
    <source>
        <dbReference type="WBParaSite" id="ACRNAN_Path_291.g1101.t2"/>
    </source>
</evidence>
<feature type="domain" description="Fas-associated factor 1/2-like UAS" evidence="2">
    <location>
        <begin position="458"/>
        <end position="563"/>
    </location>
</feature>
<accession>A0A914C4S6</accession>
<dbReference type="AlphaFoldDB" id="A0A914C4S6"/>
<dbReference type="WBParaSite" id="ACRNAN_Path_291.g1101.t2">
    <property type="protein sequence ID" value="ACRNAN_Path_291.g1101.t2"/>
    <property type="gene ID" value="ACRNAN_Path_291.g1101"/>
</dbReference>
<feature type="region of interest" description="Disordered" evidence="1">
    <location>
        <begin position="418"/>
        <end position="452"/>
    </location>
</feature>
<feature type="region of interest" description="Disordered" evidence="1">
    <location>
        <begin position="96"/>
        <end position="124"/>
    </location>
</feature>
<dbReference type="InterPro" id="IPR049483">
    <property type="entry name" value="FAF1_2-like_UAS"/>
</dbReference>
<feature type="compositionally biased region" description="Polar residues" evidence="1">
    <location>
        <begin position="98"/>
        <end position="123"/>
    </location>
</feature>
<dbReference type="Proteomes" id="UP000887540">
    <property type="component" value="Unplaced"/>
</dbReference>